<evidence type="ECO:0000256" key="1">
    <source>
        <dbReference type="SAM" id="MobiDB-lite"/>
    </source>
</evidence>
<dbReference type="AlphaFoldDB" id="A0A2J4R8N7"/>
<reference evidence="2 3" key="2">
    <citation type="submission" date="2018-01" db="EMBL/GenBank/DDBJ databases">
        <title>Genomic study of Klebsiella pneumoniae.</title>
        <authorList>
            <person name="Yang Y."/>
            <person name="Bicalho R."/>
        </authorList>
    </citation>
    <scope>NUCLEOTIDE SEQUENCE [LARGE SCALE GENOMIC DNA]</scope>
    <source>
        <strain evidence="2 3">A11</strain>
    </source>
</reference>
<feature type="non-terminal residue" evidence="2">
    <location>
        <position position="1"/>
    </location>
</feature>
<sequence>SPAKRSASREKSGNDIARGFPEAALDAPCPGYRPADGGKPVARLSAARAGKKAGMTLRAASRRGRLTRLVRATGPQTTVNP</sequence>
<accession>A0A2J4R8N7</accession>
<gene>
    <name evidence="2" type="ORF">CWN50_13325</name>
</gene>
<name>A0A2J4R8N7_9ENTR</name>
<proteinExistence type="predicted"/>
<feature type="region of interest" description="Disordered" evidence="1">
    <location>
        <begin position="1"/>
        <end position="22"/>
    </location>
</feature>
<dbReference type="Proteomes" id="UP000234505">
    <property type="component" value="Unassembled WGS sequence"/>
</dbReference>
<reference evidence="2 3" key="1">
    <citation type="submission" date="2017-11" db="EMBL/GenBank/DDBJ databases">
        <authorList>
            <person name="Han C.G."/>
        </authorList>
    </citation>
    <scope>NUCLEOTIDE SEQUENCE [LARGE SCALE GENOMIC DNA]</scope>
    <source>
        <strain evidence="2 3">A11</strain>
    </source>
</reference>
<evidence type="ECO:0000313" key="2">
    <source>
        <dbReference type="EMBL" id="PLL39676.1"/>
    </source>
</evidence>
<organism evidence="2 3">
    <name type="scientific">Klebsiella michiganensis</name>
    <dbReference type="NCBI Taxonomy" id="1134687"/>
    <lineage>
        <taxon>Bacteria</taxon>
        <taxon>Pseudomonadati</taxon>
        <taxon>Pseudomonadota</taxon>
        <taxon>Gammaproteobacteria</taxon>
        <taxon>Enterobacterales</taxon>
        <taxon>Enterobacteriaceae</taxon>
        <taxon>Klebsiella/Raoultella group</taxon>
        <taxon>Klebsiella</taxon>
    </lineage>
</organism>
<dbReference type="EMBL" id="PIDS01000397">
    <property type="protein sequence ID" value="PLL39676.1"/>
    <property type="molecule type" value="Genomic_DNA"/>
</dbReference>
<protein>
    <submittedName>
        <fullName evidence="2">Uncharacterized protein</fullName>
    </submittedName>
</protein>
<evidence type="ECO:0000313" key="3">
    <source>
        <dbReference type="Proteomes" id="UP000234505"/>
    </source>
</evidence>
<comment type="caution">
    <text evidence="2">The sequence shown here is derived from an EMBL/GenBank/DDBJ whole genome shotgun (WGS) entry which is preliminary data.</text>
</comment>